<name>F2I973_FLUTR</name>
<reference evidence="4" key="2">
    <citation type="submission" date="2011-02" db="EMBL/GenBank/DDBJ databases">
        <title>The complete genome of Fluviicola taffensis DSM 16823.</title>
        <authorList>
            <consortium name="US DOE Joint Genome Institute (JGI-PGF)"/>
            <person name="Lucas S."/>
            <person name="Copeland A."/>
            <person name="Lapidus A."/>
            <person name="Bruce D."/>
            <person name="Goodwin L."/>
            <person name="Pitluck S."/>
            <person name="Kyrpides N."/>
            <person name="Mavromatis K."/>
            <person name="Ivanova N."/>
            <person name="Mikhailova N."/>
            <person name="Pagani I."/>
            <person name="Chertkov O."/>
            <person name="Detter J.C."/>
            <person name="Han C."/>
            <person name="Tapia R."/>
            <person name="Land M."/>
            <person name="Hauser L."/>
            <person name="Markowitz V."/>
            <person name="Cheng J.-F."/>
            <person name="Hugenholtz P."/>
            <person name="Woyke T."/>
            <person name="Wu D."/>
            <person name="Tindall B."/>
            <person name="Pomrenke H.G."/>
            <person name="Brambilla E."/>
            <person name="Klenk H.-P."/>
            <person name="Eisen J.A."/>
        </authorList>
    </citation>
    <scope>NUCLEOTIDE SEQUENCE [LARGE SCALE GENOMIC DNA]</scope>
    <source>
        <strain evidence="4">DSM 16823 / RW262 / RW262</strain>
    </source>
</reference>
<dbReference type="OrthoDB" id="667621at2"/>
<accession>F2I973</accession>
<evidence type="ECO:0000313" key="3">
    <source>
        <dbReference type="EMBL" id="AEA43020.1"/>
    </source>
</evidence>
<gene>
    <name evidence="3" type="ordered locus">Fluta_1022</name>
</gene>
<evidence type="ECO:0000313" key="4">
    <source>
        <dbReference type="Proteomes" id="UP000007463"/>
    </source>
</evidence>
<protein>
    <submittedName>
        <fullName evidence="3">Uncharacterized protein</fullName>
    </submittedName>
</protein>
<feature type="signal peptide" evidence="2">
    <location>
        <begin position="1"/>
        <end position="21"/>
    </location>
</feature>
<dbReference type="AlphaFoldDB" id="F2I973"/>
<feature type="chain" id="PRO_5003278285" evidence="2">
    <location>
        <begin position="22"/>
        <end position="152"/>
    </location>
</feature>
<dbReference type="HOGENOM" id="CLU_140996_0_0_10"/>
<keyword evidence="1" id="KW-0472">Membrane</keyword>
<reference evidence="3 4" key="1">
    <citation type="journal article" date="2011" name="Stand. Genomic Sci.">
        <title>Complete genome sequence of the gliding freshwater bacterium Fluviicola taffensis type strain (RW262).</title>
        <authorList>
            <person name="Woyke T."/>
            <person name="Chertkov O."/>
            <person name="Lapidus A."/>
            <person name="Nolan M."/>
            <person name="Lucas S."/>
            <person name="Del Rio T.G."/>
            <person name="Tice H."/>
            <person name="Cheng J.F."/>
            <person name="Tapia R."/>
            <person name="Han C."/>
            <person name="Goodwin L."/>
            <person name="Pitluck S."/>
            <person name="Liolios K."/>
            <person name="Pagani I."/>
            <person name="Ivanova N."/>
            <person name="Huntemann M."/>
            <person name="Mavromatis K."/>
            <person name="Mikhailova N."/>
            <person name="Pati A."/>
            <person name="Chen A."/>
            <person name="Palaniappan K."/>
            <person name="Land M."/>
            <person name="Hauser L."/>
            <person name="Brambilla E.M."/>
            <person name="Rohde M."/>
            <person name="Mwirichia R."/>
            <person name="Sikorski J."/>
            <person name="Tindall B.J."/>
            <person name="Goker M."/>
            <person name="Bristow J."/>
            <person name="Eisen J.A."/>
            <person name="Markowitz V."/>
            <person name="Hugenholtz P."/>
            <person name="Klenk H.P."/>
            <person name="Kyrpides N.C."/>
        </authorList>
    </citation>
    <scope>NUCLEOTIDE SEQUENCE [LARGE SCALE GENOMIC DNA]</scope>
    <source>
        <strain evidence="4">DSM 16823 / RW262 / RW262</strain>
    </source>
</reference>
<keyword evidence="1" id="KW-1133">Transmembrane helix</keyword>
<keyword evidence="1" id="KW-0812">Transmembrane</keyword>
<evidence type="ECO:0000256" key="1">
    <source>
        <dbReference type="SAM" id="Phobius"/>
    </source>
</evidence>
<dbReference type="eggNOG" id="ENOG503334A">
    <property type="taxonomic scope" value="Bacteria"/>
</dbReference>
<dbReference type="Proteomes" id="UP000007463">
    <property type="component" value="Chromosome"/>
</dbReference>
<dbReference type="STRING" id="755732.Fluta_1022"/>
<keyword evidence="4" id="KW-1185">Reference proteome</keyword>
<feature type="transmembrane region" description="Helical" evidence="1">
    <location>
        <begin position="121"/>
        <end position="139"/>
    </location>
</feature>
<dbReference type="KEGG" id="fte:Fluta_1022"/>
<organism evidence="3 4">
    <name type="scientific">Fluviicola taffensis (strain DSM 16823 / NCIMB 13979 / RW262)</name>
    <dbReference type="NCBI Taxonomy" id="755732"/>
    <lineage>
        <taxon>Bacteria</taxon>
        <taxon>Pseudomonadati</taxon>
        <taxon>Bacteroidota</taxon>
        <taxon>Flavobacteriia</taxon>
        <taxon>Flavobacteriales</taxon>
        <taxon>Crocinitomicaceae</taxon>
        <taxon>Fluviicola</taxon>
    </lineage>
</organism>
<sequence length="152" mass="17217" precursor="true">MIKRILLLSAVSIFTANSASAKAKIPFGKVDVIEIVADLPDTEKYLVEEGSKEYLDLARIHQEYNIAWIFPAWITQEPKLVLAQKESDKYYELTDDQLDQLISDNKLNKESLVKLGFYARYGGKLILLLIIGLIIYGIFSKAKPKNVKPTNI</sequence>
<evidence type="ECO:0000256" key="2">
    <source>
        <dbReference type="SAM" id="SignalP"/>
    </source>
</evidence>
<keyword evidence="2" id="KW-0732">Signal</keyword>
<dbReference type="RefSeq" id="WP_013685792.1">
    <property type="nucleotide sequence ID" value="NC_015321.1"/>
</dbReference>
<dbReference type="EMBL" id="CP002542">
    <property type="protein sequence ID" value="AEA43020.1"/>
    <property type="molecule type" value="Genomic_DNA"/>
</dbReference>
<proteinExistence type="predicted"/>